<dbReference type="PANTHER" id="PTHR35043">
    <property type="entry name" value="TRANSCRIPTION FACTOR DOMAIN-CONTAINING PROTEIN"/>
    <property type="match status" value="1"/>
</dbReference>
<feature type="region of interest" description="Disordered" evidence="1">
    <location>
        <begin position="357"/>
        <end position="480"/>
    </location>
</feature>
<feature type="transmembrane region" description="Helical" evidence="2">
    <location>
        <begin position="531"/>
        <end position="554"/>
    </location>
</feature>
<organism evidence="4 5">
    <name type="scientific">Penicillium nordicum</name>
    <dbReference type="NCBI Taxonomy" id="229535"/>
    <lineage>
        <taxon>Eukaryota</taxon>
        <taxon>Fungi</taxon>
        <taxon>Dikarya</taxon>
        <taxon>Ascomycota</taxon>
        <taxon>Pezizomycotina</taxon>
        <taxon>Eurotiomycetes</taxon>
        <taxon>Eurotiomycetidae</taxon>
        <taxon>Eurotiales</taxon>
        <taxon>Aspergillaceae</taxon>
        <taxon>Penicillium</taxon>
    </lineage>
</organism>
<evidence type="ECO:0000256" key="3">
    <source>
        <dbReference type="SAM" id="SignalP"/>
    </source>
</evidence>
<evidence type="ECO:0000256" key="1">
    <source>
        <dbReference type="SAM" id="MobiDB-lite"/>
    </source>
</evidence>
<dbReference type="AlphaFoldDB" id="A0A0M8NVA2"/>
<keyword evidence="5" id="KW-1185">Reference proteome</keyword>
<feature type="transmembrane region" description="Helical" evidence="2">
    <location>
        <begin position="498"/>
        <end position="519"/>
    </location>
</feature>
<protein>
    <submittedName>
        <fullName evidence="4">Uncharacterized protein</fullName>
    </submittedName>
</protein>
<keyword evidence="2" id="KW-1133">Transmembrane helix</keyword>
<feature type="compositionally biased region" description="Basic and acidic residues" evidence="1">
    <location>
        <begin position="366"/>
        <end position="392"/>
    </location>
</feature>
<feature type="transmembrane region" description="Helical" evidence="2">
    <location>
        <begin position="575"/>
        <end position="599"/>
    </location>
</feature>
<dbReference type="PANTHER" id="PTHR35043:SF7">
    <property type="entry name" value="TRANSCRIPTION FACTOR DOMAIN-CONTAINING PROTEIN"/>
    <property type="match status" value="1"/>
</dbReference>
<feature type="transmembrane region" description="Helical" evidence="2">
    <location>
        <begin position="240"/>
        <end position="259"/>
    </location>
</feature>
<proteinExistence type="predicted"/>
<evidence type="ECO:0000313" key="4">
    <source>
        <dbReference type="EMBL" id="KOS40116.1"/>
    </source>
</evidence>
<comment type="caution">
    <text evidence="4">The sequence shown here is derived from an EMBL/GenBank/DDBJ whole genome shotgun (WGS) entry which is preliminary data.</text>
</comment>
<gene>
    <name evidence="4" type="ORF">ACN38_g9040</name>
</gene>
<feature type="signal peptide" evidence="3">
    <location>
        <begin position="1"/>
        <end position="16"/>
    </location>
</feature>
<feature type="compositionally biased region" description="Basic and acidic residues" evidence="1">
    <location>
        <begin position="440"/>
        <end position="469"/>
    </location>
</feature>
<name>A0A0M8NVA2_9EURO</name>
<keyword evidence="2" id="KW-0472">Membrane</keyword>
<evidence type="ECO:0000313" key="5">
    <source>
        <dbReference type="Proteomes" id="UP000037696"/>
    </source>
</evidence>
<dbReference type="Proteomes" id="UP000037696">
    <property type="component" value="Unassembled WGS sequence"/>
</dbReference>
<reference evidence="4 5" key="1">
    <citation type="submission" date="2015-08" db="EMBL/GenBank/DDBJ databases">
        <title>Genome sequencing of Penicillium nordicum.</title>
        <authorList>
            <person name="Nguyen H.D."/>
            <person name="Seifert K.A."/>
        </authorList>
    </citation>
    <scope>NUCLEOTIDE SEQUENCE [LARGE SCALE GENOMIC DNA]</scope>
    <source>
        <strain evidence="4 5">DAOMC 185683</strain>
    </source>
</reference>
<dbReference type="OrthoDB" id="3061561at2759"/>
<accession>A0A0M8NVA2</accession>
<feature type="region of interest" description="Disordered" evidence="1">
    <location>
        <begin position="115"/>
        <end position="148"/>
    </location>
</feature>
<keyword evidence="3" id="KW-0732">Signal</keyword>
<evidence type="ECO:0000256" key="2">
    <source>
        <dbReference type="SAM" id="Phobius"/>
    </source>
</evidence>
<keyword evidence="2" id="KW-0812">Transmembrane</keyword>
<dbReference type="EMBL" id="LHQQ01000176">
    <property type="protein sequence ID" value="KOS40116.1"/>
    <property type="molecule type" value="Genomic_DNA"/>
</dbReference>
<feature type="compositionally biased region" description="Acidic residues" evidence="1">
    <location>
        <begin position="115"/>
        <end position="135"/>
    </location>
</feature>
<feature type="chain" id="PRO_5005819281" evidence="3">
    <location>
        <begin position="17"/>
        <end position="621"/>
    </location>
</feature>
<sequence>MFAVLLLLGCVNPSLAQSNSTALEGWQLDDNTRSSWDIFWTCVSTILACTWTALHISVPTRAQTQTENLWLKALAWIGTILAPEFMAGTAAEELWQARSAVARCNAAFRIINSEGDDTSSSEIEVPETPETEGDDTSSSQVSETRDMEEFDGRWGTVQGFCLGMHGVLLQTKDDWTYPVHCSNVVALIETRVIKPSHLRTSDIQDRAKADPFAKGFTLLQAFWVTCNVIARRAYNMPITALEIATVAYISCAAATYLIWWNKPKDMVTPITIYLPYDRDSESLPSQVRDILDAEVGDWVHSDDIARDTGSPVWQIIVATFHFQIRMISVLFAPWSWNRKWEGLKERLEVIIRDATAEPSAASNGGHQDEESPRQIEKASHANHGSHIDKEVCDEPESESVNINGDHQDEEVSHGVTAAPGSQQPRDEPKVDGILTVKDTFQGKELLRESSETNRNDHRDLESQQETHEETELDSEPQEMRISVEDDEKLTITEWTNIAHFYMFAALVFCGIHVAAWNSIFPTREEQIVWRVFSLVALFITWPLYLKYLWSFYWLRRTLDDKEKRVSTAGWSKPSDLFFILVWFCCYATTRWGCVILMLISLRALPAGSYITVDWLSSIPHV</sequence>